<proteinExistence type="inferred from homology"/>
<dbReference type="Pfam" id="PF07992">
    <property type="entry name" value="Pyr_redox_2"/>
    <property type="match status" value="1"/>
</dbReference>
<accession>A0A167U110</accession>
<dbReference type="Proteomes" id="UP000076532">
    <property type="component" value="Unassembled WGS sequence"/>
</dbReference>
<evidence type="ECO:0000256" key="7">
    <source>
        <dbReference type="ARBA" id="ARBA00047599"/>
    </source>
</evidence>
<dbReference type="AlphaFoldDB" id="A0A167U110"/>
<evidence type="ECO:0000313" key="11">
    <source>
        <dbReference type="EMBL" id="KZP03488.1"/>
    </source>
</evidence>
<dbReference type="GO" id="GO:0005739">
    <property type="term" value="C:mitochondrion"/>
    <property type="evidence" value="ECO:0007669"/>
    <property type="project" value="TreeGrafter"/>
</dbReference>
<dbReference type="EC" id="1.6.5.9" evidence="2"/>
<evidence type="ECO:0000256" key="6">
    <source>
        <dbReference type="ARBA" id="ARBA00023027"/>
    </source>
</evidence>
<comment type="catalytic activity">
    <reaction evidence="7">
        <text>a quinone + NADH + H(+) = a quinol + NAD(+)</text>
        <dbReference type="Rhea" id="RHEA:46160"/>
        <dbReference type="ChEBI" id="CHEBI:15378"/>
        <dbReference type="ChEBI" id="CHEBI:24646"/>
        <dbReference type="ChEBI" id="CHEBI:57540"/>
        <dbReference type="ChEBI" id="CHEBI:57945"/>
        <dbReference type="ChEBI" id="CHEBI:132124"/>
        <dbReference type="EC" id="1.6.5.9"/>
    </reaction>
</comment>
<protein>
    <recommendedName>
        <fullName evidence="2">NADH:ubiquinone reductase (non-electrogenic)</fullName>
        <ecNumber evidence="2">1.6.5.9</ecNumber>
    </recommendedName>
</protein>
<evidence type="ECO:0000259" key="10">
    <source>
        <dbReference type="Pfam" id="PF07992"/>
    </source>
</evidence>
<evidence type="ECO:0000256" key="9">
    <source>
        <dbReference type="SAM" id="MobiDB-lite"/>
    </source>
</evidence>
<dbReference type="PANTHER" id="PTHR43706:SF47">
    <property type="entry name" value="EXTERNAL NADH-UBIQUINONE OXIDOREDUCTASE 1, MITOCHONDRIAL-RELATED"/>
    <property type="match status" value="1"/>
</dbReference>
<keyword evidence="5" id="KW-0560">Oxidoreductase</keyword>
<dbReference type="InterPro" id="IPR023753">
    <property type="entry name" value="FAD/NAD-binding_dom"/>
</dbReference>
<evidence type="ECO:0000256" key="1">
    <source>
        <dbReference type="ARBA" id="ARBA00005272"/>
    </source>
</evidence>
<dbReference type="InterPro" id="IPR045024">
    <property type="entry name" value="NDH-2"/>
</dbReference>
<evidence type="ECO:0000313" key="12">
    <source>
        <dbReference type="Proteomes" id="UP000076532"/>
    </source>
</evidence>
<evidence type="ECO:0000256" key="5">
    <source>
        <dbReference type="ARBA" id="ARBA00023002"/>
    </source>
</evidence>
<feature type="region of interest" description="Disordered" evidence="9">
    <location>
        <begin position="70"/>
        <end position="105"/>
    </location>
</feature>
<keyword evidence="12" id="KW-1185">Reference proteome</keyword>
<feature type="domain" description="FAD/NAD(P)-binding" evidence="10">
    <location>
        <begin position="130"/>
        <end position="334"/>
    </location>
</feature>
<dbReference type="Gene3D" id="3.50.50.100">
    <property type="match status" value="1"/>
</dbReference>
<gene>
    <name evidence="11" type="ORF">FIBSPDRAFT_904989</name>
</gene>
<dbReference type="EMBL" id="KV418057">
    <property type="protein sequence ID" value="KZP03488.1"/>
    <property type="molecule type" value="Genomic_DNA"/>
</dbReference>
<dbReference type="OrthoDB" id="3244603at2759"/>
<comment type="similarity">
    <text evidence="1">Belongs to the NADH dehydrogenase family.</text>
</comment>
<sequence>MYAAVSASELFLRNNGWVVWVVPRGVQDKEPTSGSRATAESREIADIEQDNEARIRHIVASRVGRVLRAGHPSRRVNRTTAWRTGPGEMQKSAHTPNPNLSPHPRLLSGDVSPTTLKYAYPVCTVVTEVQSFGIKGVQEHACLMKELHDTERMQRQFMDCVESAAFPEQGTDEMDRLLHMVVVGGGPTSRELSGELHDFLEGDLKSRYPEVAGGIHITRVEALSSLFDSTDSTFKESKMDILSQTVANEVKEKGVMLQMPGKSIVEVPAGWWCGRRATRDDRSRRIGQAAECVDQQVDIAVDDHLRMACADESIFAIGCTSSAYAPTAQVASRQDTCLVRRFQQLAKKDVLVAQLARLQQCAESEEVAKEKEALSRQLEQLKLRPFRYSHRAPWRTSARRRLSRTCRSLTETAYLTALFSLRNRTLVATNWVKTRVFGRGVSHFSELAAWRSLRPCSWPKDDNRLVDFSGSTWLCIGYFRGGTKNGILCCRAELCKTDEAFSVKGSMVIVLIL</sequence>
<dbReference type="STRING" id="436010.A0A167U110"/>
<organism evidence="11 12">
    <name type="scientific">Athelia psychrophila</name>
    <dbReference type="NCBI Taxonomy" id="1759441"/>
    <lineage>
        <taxon>Eukaryota</taxon>
        <taxon>Fungi</taxon>
        <taxon>Dikarya</taxon>
        <taxon>Basidiomycota</taxon>
        <taxon>Agaricomycotina</taxon>
        <taxon>Agaricomycetes</taxon>
        <taxon>Agaricomycetidae</taxon>
        <taxon>Atheliales</taxon>
        <taxon>Atheliaceae</taxon>
        <taxon>Athelia</taxon>
    </lineage>
</organism>
<evidence type="ECO:0000256" key="4">
    <source>
        <dbReference type="ARBA" id="ARBA00022827"/>
    </source>
</evidence>
<name>A0A167U110_9AGAM</name>
<keyword evidence="6" id="KW-0520">NAD</keyword>
<keyword evidence="3" id="KW-0285">Flavoprotein</keyword>
<keyword evidence="4" id="KW-0274">FAD</keyword>
<evidence type="ECO:0000256" key="2">
    <source>
        <dbReference type="ARBA" id="ARBA00012637"/>
    </source>
</evidence>
<comment type="catalytic activity">
    <reaction evidence="8">
        <text>a ubiquinone + NADH + H(+) = a ubiquinol + NAD(+)</text>
        <dbReference type="Rhea" id="RHEA:23152"/>
        <dbReference type="Rhea" id="RHEA-COMP:9565"/>
        <dbReference type="Rhea" id="RHEA-COMP:9566"/>
        <dbReference type="ChEBI" id="CHEBI:15378"/>
        <dbReference type="ChEBI" id="CHEBI:16389"/>
        <dbReference type="ChEBI" id="CHEBI:17976"/>
        <dbReference type="ChEBI" id="CHEBI:57540"/>
        <dbReference type="ChEBI" id="CHEBI:57945"/>
    </reaction>
</comment>
<dbReference type="PANTHER" id="PTHR43706">
    <property type="entry name" value="NADH DEHYDROGENASE"/>
    <property type="match status" value="1"/>
</dbReference>
<dbReference type="GO" id="GO:0050136">
    <property type="term" value="F:NADH dehydrogenase (quinone) (non-electrogenic) activity"/>
    <property type="evidence" value="ECO:0007669"/>
    <property type="project" value="UniProtKB-EC"/>
</dbReference>
<evidence type="ECO:0000256" key="8">
    <source>
        <dbReference type="ARBA" id="ARBA00049010"/>
    </source>
</evidence>
<reference evidence="11 12" key="1">
    <citation type="journal article" date="2016" name="Mol. Biol. Evol.">
        <title>Comparative Genomics of Early-Diverging Mushroom-Forming Fungi Provides Insights into the Origins of Lignocellulose Decay Capabilities.</title>
        <authorList>
            <person name="Nagy L.G."/>
            <person name="Riley R."/>
            <person name="Tritt A."/>
            <person name="Adam C."/>
            <person name="Daum C."/>
            <person name="Floudas D."/>
            <person name="Sun H."/>
            <person name="Yadav J.S."/>
            <person name="Pangilinan J."/>
            <person name="Larsson K.H."/>
            <person name="Matsuura K."/>
            <person name="Barry K."/>
            <person name="Labutti K."/>
            <person name="Kuo R."/>
            <person name="Ohm R.A."/>
            <person name="Bhattacharya S.S."/>
            <person name="Shirouzu T."/>
            <person name="Yoshinaga Y."/>
            <person name="Martin F.M."/>
            <person name="Grigoriev I.V."/>
            <person name="Hibbett D.S."/>
        </authorList>
    </citation>
    <scope>NUCLEOTIDE SEQUENCE [LARGE SCALE GENOMIC DNA]</scope>
    <source>
        <strain evidence="11 12">CBS 109695</strain>
    </source>
</reference>
<evidence type="ECO:0000256" key="3">
    <source>
        <dbReference type="ARBA" id="ARBA00022630"/>
    </source>
</evidence>